<reference evidence="1" key="1">
    <citation type="submission" date="2022-08" db="EMBL/GenBank/DDBJ databases">
        <authorList>
            <person name="Kallberg Y."/>
            <person name="Tangrot J."/>
            <person name="Rosling A."/>
        </authorList>
    </citation>
    <scope>NUCLEOTIDE SEQUENCE</scope>
    <source>
        <strain evidence="1">Wild A</strain>
    </source>
</reference>
<sequence length="56" mass="6647">GDLVLMYKSNIHDKKKLEDRWKGPYYIHDDLGNGVYKLRTMDRKILKTPINSARLK</sequence>
<dbReference type="Proteomes" id="UP001153678">
    <property type="component" value="Unassembled WGS sequence"/>
</dbReference>
<feature type="non-terminal residue" evidence="1">
    <location>
        <position position="56"/>
    </location>
</feature>
<protein>
    <submittedName>
        <fullName evidence="1">3085_t:CDS:1</fullName>
    </submittedName>
</protein>
<evidence type="ECO:0000313" key="2">
    <source>
        <dbReference type="Proteomes" id="UP001153678"/>
    </source>
</evidence>
<dbReference type="EMBL" id="CAMKVN010021035">
    <property type="protein sequence ID" value="CAI2199347.1"/>
    <property type="molecule type" value="Genomic_DNA"/>
</dbReference>
<feature type="non-terminal residue" evidence="1">
    <location>
        <position position="1"/>
    </location>
</feature>
<comment type="caution">
    <text evidence="1">The sequence shown here is derived from an EMBL/GenBank/DDBJ whole genome shotgun (WGS) entry which is preliminary data.</text>
</comment>
<proteinExistence type="predicted"/>
<evidence type="ECO:0000313" key="1">
    <source>
        <dbReference type="EMBL" id="CAI2199347.1"/>
    </source>
</evidence>
<organism evidence="1 2">
    <name type="scientific">Funneliformis geosporum</name>
    <dbReference type="NCBI Taxonomy" id="1117311"/>
    <lineage>
        <taxon>Eukaryota</taxon>
        <taxon>Fungi</taxon>
        <taxon>Fungi incertae sedis</taxon>
        <taxon>Mucoromycota</taxon>
        <taxon>Glomeromycotina</taxon>
        <taxon>Glomeromycetes</taxon>
        <taxon>Glomerales</taxon>
        <taxon>Glomeraceae</taxon>
        <taxon>Funneliformis</taxon>
    </lineage>
</organism>
<keyword evidence="2" id="KW-1185">Reference proteome</keyword>
<accession>A0A9W4TB42</accession>
<dbReference type="AlphaFoldDB" id="A0A9W4TB42"/>
<dbReference type="OrthoDB" id="441971at2759"/>
<gene>
    <name evidence="1" type="ORF">FWILDA_LOCUS19029</name>
</gene>
<name>A0A9W4TB42_9GLOM</name>